<keyword evidence="1" id="KW-0966">Cell projection</keyword>
<dbReference type="Proteomes" id="UP000450917">
    <property type="component" value="Unassembled WGS sequence"/>
</dbReference>
<organism evidence="1 2">
    <name type="scientific">Paenibacillus validus</name>
    <dbReference type="NCBI Taxonomy" id="44253"/>
    <lineage>
        <taxon>Bacteria</taxon>
        <taxon>Bacillati</taxon>
        <taxon>Bacillota</taxon>
        <taxon>Bacilli</taxon>
        <taxon>Bacillales</taxon>
        <taxon>Paenibacillaceae</taxon>
        <taxon>Paenibacillus</taxon>
    </lineage>
</organism>
<protein>
    <submittedName>
        <fullName evidence="1">Flagellar protein FliT</fullName>
    </submittedName>
</protein>
<gene>
    <name evidence="1" type="ORF">GNP93_17690</name>
</gene>
<sequence>MDRLLTELEQLTEGFIVKLDSVTEEEFDTFVTERGRIIYEIQGITNSVELRPDHKEQIQRILRYDELLLTAMHKLKSEAGDGLKKMDAARLQRNAYETNYSMESAFVDKRK</sequence>
<name>A0A7X3CUU1_9BACL</name>
<dbReference type="RefSeq" id="WP_054797840.1">
    <property type="nucleotide sequence ID" value="NZ_JARTHJ010000070.1"/>
</dbReference>
<reference evidence="1 2" key="1">
    <citation type="submission" date="2019-11" db="EMBL/GenBank/DDBJ databases">
        <title>Draft genome sequences of five Paenibacillus species of dairy origin.</title>
        <authorList>
            <person name="Olajide A.M."/>
            <person name="Chen S."/>
            <person name="Lapointe G."/>
        </authorList>
    </citation>
    <scope>NUCLEOTIDE SEQUENCE [LARGE SCALE GENOMIC DNA]</scope>
    <source>
        <strain evidence="1 2">2CS3</strain>
    </source>
</reference>
<evidence type="ECO:0000313" key="2">
    <source>
        <dbReference type="Proteomes" id="UP000450917"/>
    </source>
</evidence>
<accession>A0A7X3CUU1</accession>
<dbReference type="AlphaFoldDB" id="A0A7X3CUU1"/>
<proteinExistence type="predicted"/>
<keyword evidence="1" id="KW-0282">Flagellum</keyword>
<keyword evidence="2" id="KW-1185">Reference proteome</keyword>
<evidence type="ECO:0000313" key="1">
    <source>
        <dbReference type="EMBL" id="MUG72504.1"/>
    </source>
</evidence>
<keyword evidence="1" id="KW-0969">Cilium</keyword>
<comment type="caution">
    <text evidence="1">The sequence shown here is derived from an EMBL/GenBank/DDBJ whole genome shotgun (WGS) entry which is preliminary data.</text>
</comment>
<dbReference type="EMBL" id="WNZX01000015">
    <property type="protein sequence ID" value="MUG72504.1"/>
    <property type="molecule type" value="Genomic_DNA"/>
</dbReference>